<dbReference type="Pfam" id="PF10295">
    <property type="entry name" value="DUF2406"/>
    <property type="match status" value="1"/>
</dbReference>
<keyword evidence="3" id="KW-1185">Reference proteome</keyword>
<accession>A0A1E4TT22</accession>
<dbReference type="EMBL" id="KV454015">
    <property type="protein sequence ID" value="ODV94899.1"/>
    <property type="molecule type" value="Genomic_DNA"/>
</dbReference>
<dbReference type="Proteomes" id="UP000094236">
    <property type="component" value="Unassembled WGS sequence"/>
</dbReference>
<dbReference type="PANTHER" id="PTHR28186">
    <property type="entry name" value="MEIOTICALLY UP-REGULATED GENE 9 PROTEIN"/>
    <property type="match status" value="1"/>
</dbReference>
<name>A0A1E4TT22_PACTA</name>
<dbReference type="AlphaFoldDB" id="A0A1E4TT22"/>
<evidence type="ECO:0000313" key="3">
    <source>
        <dbReference type="Proteomes" id="UP000094236"/>
    </source>
</evidence>
<evidence type="ECO:0000313" key="2">
    <source>
        <dbReference type="EMBL" id="ODV94899.1"/>
    </source>
</evidence>
<reference evidence="3" key="1">
    <citation type="submission" date="2016-05" db="EMBL/GenBank/DDBJ databases">
        <title>Comparative genomics of biotechnologically important yeasts.</title>
        <authorList>
            <consortium name="DOE Joint Genome Institute"/>
            <person name="Riley R."/>
            <person name="Haridas S."/>
            <person name="Wolfe K.H."/>
            <person name="Lopes M.R."/>
            <person name="Hittinger C.T."/>
            <person name="Goker M."/>
            <person name="Salamov A."/>
            <person name="Wisecaver J."/>
            <person name="Long T.M."/>
            <person name="Aerts A.L."/>
            <person name="Barry K."/>
            <person name="Choi C."/>
            <person name="Clum A."/>
            <person name="Coughlan A.Y."/>
            <person name="Deshpande S."/>
            <person name="Douglass A.P."/>
            <person name="Hanson S.J."/>
            <person name="Klenk H.-P."/>
            <person name="Labutti K."/>
            <person name="Lapidus A."/>
            <person name="Lindquist E."/>
            <person name="Lipzen A."/>
            <person name="Meier-Kolthoff J.P."/>
            <person name="Ohm R.A."/>
            <person name="Otillar R.P."/>
            <person name="Pangilinan J."/>
            <person name="Peng Y."/>
            <person name="Rokas A."/>
            <person name="Rosa C.A."/>
            <person name="Scheuner C."/>
            <person name="Sibirny A.A."/>
            <person name="Slot J.C."/>
            <person name="Stielow J.B."/>
            <person name="Sun H."/>
            <person name="Kurtzman C.P."/>
            <person name="Blackwell M."/>
            <person name="Grigoriev I.V."/>
            <person name="Jeffries T.W."/>
        </authorList>
    </citation>
    <scope>NUCLEOTIDE SEQUENCE [LARGE SCALE GENOMIC DNA]</scope>
    <source>
        <strain evidence="3">NRRL Y-2460</strain>
    </source>
</reference>
<feature type="compositionally biased region" description="Basic residues" evidence="1">
    <location>
        <begin position="188"/>
        <end position="205"/>
    </location>
</feature>
<gene>
    <name evidence="2" type="ORF">PACTADRAFT_43366</name>
</gene>
<dbReference type="InterPro" id="IPR018809">
    <property type="entry name" value="DUF2406"/>
</dbReference>
<dbReference type="OrthoDB" id="5330253at2759"/>
<feature type="region of interest" description="Disordered" evidence="1">
    <location>
        <begin position="1"/>
        <end position="25"/>
    </location>
</feature>
<evidence type="ECO:0000256" key="1">
    <source>
        <dbReference type="SAM" id="MobiDB-lite"/>
    </source>
</evidence>
<sequence>MGRKSSKKSNNSGDNDLSYHEPEIKITKADEKNFKMRSQNVHDPILSAVNEAQPYEEQANVHVRSSSLSTEGQKQLKDIFGQPIVQPDISNPTRARDERPLDTIRAFEYAITGDLTYKQQLETPQLGWKLRTNMPNFQSNPYGNSQYADTNENYNVTNTNNVISFGNDNPNTEQSVYVAPAPKVEEKKKKRGLFGRKKTPKVAAN</sequence>
<organism evidence="2 3">
    <name type="scientific">Pachysolen tannophilus NRRL Y-2460</name>
    <dbReference type="NCBI Taxonomy" id="669874"/>
    <lineage>
        <taxon>Eukaryota</taxon>
        <taxon>Fungi</taxon>
        <taxon>Dikarya</taxon>
        <taxon>Ascomycota</taxon>
        <taxon>Saccharomycotina</taxon>
        <taxon>Pichiomycetes</taxon>
        <taxon>Pachysolenaceae</taxon>
        <taxon>Pachysolen</taxon>
    </lineage>
</organism>
<dbReference type="PANTHER" id="PTHR28186:SF1">
    <property type="entry name" value="MEIOTICALLY UP-REGULATED GENE 9 PROTEIN"/>
    <property type="match status" value="1"/>
</dbReference>
<protein>
    <submittedName>
        <fullName evidence="2">Uncharacterized protein</fullName>
    </submittedName>
</protein>
<feature type="region of interest" description="Disordered" evidence="1">
    <location>
        <begin position="183"/>
        <end position="205"/>
    </location>
</feature>
<proteinExistence type="predicted"/>